<evidence type="ECO:0000256" key="4">
    <source>
        <dbReference type="ARBA" id="ARBA00022723"/>
    </source>
</evidence>
<comment type="cofactor">
    <cofactor evidence="10">
        <name>Mg(2+)</name>
        <dbReference type="ChEBI" id="CHEBI:18420"/>
    </cofactor>
    <text evidence="10">Binds 1 Mg(2+) ion per subunit.</text>
</comment>
<feature type="binding site" evidence="10">
    <location>
        <position position="71"/>
    </location>
    <ligand>
        <name>4-amino-2-methyl-5-(diphosphooxymethyl)pyrimidine</name>
        <dbReference type="ChEBI" id="CHEBI:57841"/>
    </ligand>
</feature>
<dbReference type="InterPro" id="IPR034291">
    <property type="entry name" value="TMP_synthase"/>
</dbReference>
<dbReference type="Proteomes" id="UP000091979">
    <property type="component" value="Unassembled WGS sequence"/>
</dbReference>
<evidence type="ECO:0000256" key="10">
    <source>
        <dbReference type="HAMAP-Rule" id="MF_00097"/>
    </source>
</evidence>
<dbReference type="GO" id="GO:0009228">
    <property type="term" value="P:thiamine biosynthetic process"/>
    <property type="evidence" value="ECO:0007669"/>
    <property type="project" value="UniProtKB-KW"/>
</dbReference>
<comment type="caution">
    <text evidence="14">The sequence shown here is derived from an EMBL/GenBank/DDBJ whole genome shotgun (WGS) entry which is preliminary data.</text>
</comment>
<evidence type="ECO:0000313" key="14">
    <source>
        <dbReference type="EMBL" id="OBQ52701.1"/>
    </source>
</evidence>
<evidence type="ECO:0000256" key="12">
    <source>
        <dbReference type="RuleBase" id="RU004253"/>
    </source>
</evidence>
<comment type="catalytic activity">
    <reaction evidence="7 10 11">
        <text>4-methyl-5-(2-phosphooxyethyl)-thiazole + 4-amino-2-methyl-5-(diphosphooxymethyl)pyrimidine + H(+) = thiamine phosphate + diphosphate</text>
        <dbReference type="Rhea" id="RHEA:22328"/>
        <dbReference type="ChEBI" id="CHEBI:15378"/>
        <dbReference type="ChEBI" id="CHEBI:33019"/>
        <dbReference type="ChEBI" id="CHEBI:37575"/>
        <dbReference type="ChEBI" id="CHEBI:57841"/>
        <dbReference type="ChEBI" id="CHEBI:58296"/>
        <dbReference type="EC" id="2.5.1.3"/>
    </reaction>
</comment>
<name>A0A1B7XET0_9BACT</name>
<keyword evidence="3 10" id="KW-0808">Transferase</keyword>
<dbReference type="PATRIC" id="fig|1560234.3.peg.3366"/>
<dbReference type="GO" id="GO:0004789">
    <property type="term" value="F:thiamine-phosphate diphosphorylase activity"/>
    <property type="evidence" value="ECO:0007669"/>
    <property type="project" value="UniProtKB-UniRule"/>
</dbReference>
<dbReference type="Pfam" id="PF02581">
    <property type="entry name" value="TMP-TENI"/>
    <property type="match status" value="1"/>
</dbReference>
<evidence type="ECO:0000256" key="1">
    <source>
        <dbReference type="ARBA" id="ARBA00003814"/>
    </source>
</evidence>
<dbReference type="RefSeq" id="WP_066853957.1">
    <property type="nucleotide sequence ID" value="NZ_JXMS01000009.1"/>
</dbReference>
<feature type="binding site" evidence="10">
    <location>
        <position position="110"/>
    </location>
    <ligand>
        <name>4-amino-2-methyl-5-(diphosphooxymethyl)pyrimidine</name>
        <dbReference type="ChEBI" id="CHEBI:57841"/>
    </ligand>
</feature>
<evidence type="ECO:0000256" key="5">
    <source>
        <dbReference type="ARBA" id="ARBA00022842"/>
    </source>
</evidence>
<keyword evidence="4 10" id="KW-0479">Metal-binding</keyword>
<comment type="catalytic activity">
    <reaction evidence="9 10 11">
        <text>2-[(2R,5Z)-2-carboxy-4-methylthiazol-5(2H)-ylidene]ethyl phosphate + 4-amino-2-methyl-5-(diphosphooxymethyl)pyrimidine + 2 H(+) = thiamine phosphate + CO2 + diphosphate</text>
        <dbReference type="Rhea" id="RHEA:47844"/>
        <dbReference type="ChEBI" id="CHEBI:15378"/>
        <dbReference type="ChEBI" id="CHEBI:16526"/>
        <dbReference type="ChEBI" id="CHEBI:33019"/>
        <dbReference type="ChEBI" id="CHEBI:37575"/>
        <dbReference type="ChEBI" id="CHEBI:57841"/>
        <dbReference type="ChEBI" id="CHEBI:62899"/>
        <dbReference type="EC" id="2.5.1.3"/>
    </reaction>
</comment>
<evidence type="ECO:0000256" key="7">
    <source>
        <dbReference type="ARBA" id="ARBA00047334"/>
    </source>
</evidence>
<evidence type="ECO:0000256" key="9">
    <source>
        <dbReference type="ARBA" id="ARBA00047883"/>
    </source>
</evidence>
<dbReference type="GO" id="GO:0000287">
    <property type="term" value="F:magnesium ion binding"/>
    <property type="evidence" value="ECO:0007669"/>
    <property type="project" value="UniProtKB-UniRule"/>
</dbReference>
<comment type="function">
    <text evidence="1 10">Condenses 4-methyl-5-(beta-hydroxyethyl)thiazole monophosphate (THZ-P) and 2-methyl-4-amino-5-hydroxymethyl pyrimidine pyrophosphate (HMP-PP) to form thiamine monophosphate (TMP).</text>
</comment>
<evidence type="ECO:0000256" key="11">
    <source>
        <dbReference type="RuleBase" id="RU003826"/>
    </source>
</evidence>
<dbReference type="GO" id="GO:0005737">
    <property type="term" value="C:cytoplasm"/>
    <property type="evidence" value="ECO:0007669"/>
    <property type="project" value="TreeGrafter"/>
</dbReference>
<comment type="similarity">
    <text evidence="10 11">Belongs to the thiamine-phosphate synthase family.</text>
</comment>
<dbReference type="EC" id="2.5.1.3" evidence="10"/>
<evidence type="ECO:0000256" key="2">
    <source>
        <dbReference type="ARBA" id="ARBA00005165"/>
    </source>
</evidence>
<dbReference type="Gene3D" id="3.20.20.70">
    <property type="entry name" value="Aldolase class I"/>
    <property type="match status" value="1"/>
</dbReference>
<dbReference type="HAMAP" id="MF_00097">
    <property type="entry name" value="TMP_synthase"/>
    <property type="match status" value="1"/>
</dbReference>
<dbReference type="CDD" id="cd00564">
    <property type="entry name" value="TMP_TenI"/>
    <property type="match status" value="1"/>
</dbReference>
<evidence type="ECO:0000259" key="13">
    <source>
        <dbReference type="Pfam" id="PF02581"/>
    </source>
</evidence>
<dbReference type="OrthoDB" id="9810880at2"/>
<proteinExistence type="inferred from homology"/>
<dbReference type="PANTHER" id="PTHR20857:SF15">
    <property type="entry name" value="THIAMINE-PHOSPHATE SYNTHASE"/>
    <property type="match status" value="1"/>
</dbReference>
<evidence type="ECO:0000256" key="8">
    <source>
        <dbReference type="ARBA" id="ARBA00047851"/>
    </source>
</evidence>
<evidence type="ECO:0000313" key="15">
    <source>
        <dbReference type="Proteomes" id="UP000091979"/>
    </source>
</evidence>
<dbReference type="SUPFAM" id="SSF51391">
    <property type="entry name" value="Thiamin phosphate synthase"/>
    <property type="match status" value="1"/>
</dbReference>
<dbReference type="STRING" id="1560234.SP90_06980"/>
<dbReference type="FunFam" id="3.20.20.70:FF:000096">
    <property type="entry name" value="Thiamine-phosphate synthase"/>
    <property type="match status" value="1"/>
</dbReference>
<gene>
    <name evidence="10" type="primary">thiE</name>
    <name evidence="14" type="ORF">SP90_06980</name>
</gene>
<comment type="caution">
    <text evidence="10">Lacks conserved residue(s) required for the propagation of feature annotation.</text>
</comment>
<dbReference type="PANTHER" id="PTHR20857">
    <property type="entry name" value="THIAMINE-PHOSPHATE PYROPHOSPHORYLASE"/>
    <property type="match status" value="1"/>
</dbReference>
<feature type="binding site" evidence="10">
    <location>
        <begin position="187"/>
        <end position="188"/>
    </location>
    <ligand>
        <name>2-[(2R,5Z)-2-carboxy-4-methylthiazol-5(2H)-ylidene]ethyl phosphate</name>
        <dbReference type="ChEBI" id="CHEBI:62899"/>
    </ligand>
</feature>
<reference evidence="14 15" key="1">
    <citation type="submission" date="2015-01" db="EMBL/GenBank/DDBJ databases">
        <title>Desulfovibrio sp. JC271 draft genome sequence.</title>
        <authorList>
            <person name="Shivani Y."/>
            <person name="Subhash Y."/>
            <person name="Sasikala C."/>
            <person name="Ramana C.V."/>
        </authorList>
    </citation>
    <scope>NUCLEOTIDE SEQUENCE [LARGE SCALE GENOMIC DNA]</scope>
    <source>
        <strain evidence="14 15">JC271</strain>
    </source>
</reference>
<evidence type="ECO:0000256" key="6">
    <source>
        <dbReference type="ARBA" id="ARBA00022977"/>
    </source>
</evidence>
<dbReference type="InterPro" id="IPR013785">
    <property type="entry name" value="Aldolase_TIM"/>
</dbReference>
<dbReference type="GO" id="GO:0009229">
    <property type="term" value="P:thiamine diphosphate biosynthetic process"/>
    <property type="evidence" value="ECO:0007669"/>
    <property type="project" value="UniProtKB-UniRule"/>
</dbReference>
<keyword evidence="15" id="KW-1185">Reference proteome</keyword>
<dbReference type="EMBL" id="JXMS01000009">
    <property type="protein sequence ID" value="OBQ52701.1"/>
    <property type="molecule type" value="Genomic_DNA"/>
</dbReference>
<dbReference type="NCBIfam" id="TIGR00693">
    <property type="entry name" value="thiE"/>
    <property type="match status" value="1"/>
</dbReference>
<comment type="catalytic activity">
    <reaction evidence="8 10 11">
        <text>2-(2-carboxy-4-methylthiazol-5-yl)ethyl phosphate + 4-amino-2-methyl-5-(diphosphooxymethyl)pyrimidine + 2 H(+) = thiamine phosphate + CO2 + diphosphate</text>
        <dbReference type="Rhea" id="RHEA:47848"/>
        <dbReference type="ChEBI" id="CHEBI:15378"/>
        <dbReference type="ChEBI" id="CHEBI:16526"/>
        <dbReference type="ChEBI" id="CHEBI:33019"/>
        <dbReference type="ChEBI" id="CHEBI:37575"/>
        <dbReference type="ChEBI" id="CHEBI:57841"/>
        <dbReference type="ChEBI" id="CHEBI:62890"/>
        <dbReference type="EC" id="2.5.1.3"/>
    </reaction>
</comment>
<feature type="binding site" evidence="10">
    <location>
        <begin position="136"/>
        <end position="138"/>
    </location>
    <ligand>
        <name>2-[(2R,5Z)-2-carboxy-4-methylthiazol-5(2H)-ylidene]ethyl phosphate</name>
        <dbReference type="ChEBI" id="CHEBI:62899"/>
    </ligand>
</feature>
<feature type="binding site" evidence="10">
    <location>
        <position position="167"/>
    </location>
    <ligand>
        <name>2-[(2R,5Z)-2-carboxy-4-methylthiazol-5(2H)-ylidene]ethyl phosphate</name>
        <dbReference type="ChEBI" id="CHEBI:62899"/>
    </ligand>
</feature>
<keyword evidence="6 10" id="KW-0784">Thiamine biosynthesis</keyword>
<protein>
    <recommendedName>
        <fullName evidence="10">Thiamine-phosphate synthase</fullName>
        <shortName evidence="10">TP synthase</shortName>
        <shortName evidence="10">TPS</shortName>
        <ecNumber evidence="10">2.5.1.3</ecNumber>
    </recommendedName>
    <alternativeName>
        <fullName evidence="10">Thiamine-phosphate pyrophosphorylase</fullName>
        <shortName evidence="10">TMP pyrophosphorylase</shortName>
        <shortName evidence="10">TMP-PPase</shortName>
    </alternativeName>
</protein>
<dbReference type="InterPro" id="IPR036206">
    <property type="entry name" value="ThiamineP_synth_sf"/>
</dbReference>
<dbReference type="AlphaFoldDB" id="A0A1B7XET0"/>
<feature type="binding site" evidence="10">
    <location>
        <position position="91"/>
    </location>
    <ligand>
        <name>Mg(2+)</name>
        <dbReference type="ChEBI" id="CHEBI:18420"/>
    </ligand>
</feature>
<feature type="binding site" evidence="10">
    <location>
        <position position="72"/>
    </location>
    <ligand>
        <name>Mg(2+)</name>
        <dbReference type="ChEBI" id="CHEBI:18420"/>
    </ligand>
</feature>
<organism evidence="14 15">
    <name type="scientific">Halodesulfovibrio spirochaetisodalis</name>
    <dbReference type="NCBI Taxonomy" id="1560234"/>
    <lineage>
        <taxon>Bacteria</taxon>
        <taxon>Pseudomonadati</taxon>
        <taxon>Thermodesulfobacteriota</taxon>
        <taxon>Desulfovibrionia</taxon>
        <taxon>Desulfovibrionales</taxon>
        <taxon>Desulfovibrionaceae</taxon>
        <taxon>Halodesulfovibrio</taxon>
    </lineage>
</organism>
<dbReference type="UniPathway" id="UPA00060">
    <property type="reaction ID" value="UER00141"/>
</dbReference>
<dbReference type="InterPro" id="IPR022998">
    <property type="entry name" value="ThiamineP_synth_TenI"/>
</dbReference>
<accession>A0A1B7XET0</accession>
<keyword evidence="5 10" id="KW-0460">Magnesium</keyword>
<comment type="pathway">
    <text evidence="2 10 12">Cofactor biosynthesis; thiamine diphosphate biosynthesis; thiamine phosphate from 4-amino-2-methyl-5-diphosphomethylpyrimidine and 4-methyl-5-(2-phosphoethyl)-thiazole: step 1/1.</text>
</comment>
<feature type="binding site" evidence="10">
    <location>
        <begin position="39"/>
        <end position="43"/>
    </location>
    <ligand>
        <name>4-amino-2-methyl-5-(diphosphooxymethyl)pyrimidine</name>
        <dbReference type="ChEBI" id="CHEBI:57841"/>
    </ligand>
</feature>
<sequence>MRQSADFSLYLVTDSSRCTMMPLEETVAAAVRGGVTMVQLREKTMETRTFVEVARQLRALLSPLEIPLIINDRVDIALAVRADGVHVGQTDMRVQDVRALIGGEAIVGITVETPDQIEEANALDIDYIGISPVFSTPSIPRNVKPWQIPGIEKARSMTNLPIVGFEGITTANAADVIAAGADGVAVVSAICGALSPKDAAEELRSAAFV</sequence>
<feature type="domain" description="Thiamine phosphate synthase/TenI" evidence="13">
    <location>
        <begin position="9"/>
        <end position="190"/>
    </location>
</feature>
<evidence type="ECO:0000256" key="3">
    <source>
        <dbReference type="ARBA" id="ARBA00022679"/>
    </source>
</evidence>